<dbReference type="AlphaFoldDB" id="H7EKV2"/>
<gene>
    <name evidence="1" type="ORF">TresaDRAFT_0966</name>
</gene>
<evidence type="ECO:0000313" key="2">
    <source>
        <dbReference type="Proteomes" id="UP000003571"/>
    </source>
</evidence>
<sequence>MDDIERACQDIPYWEKPGDYSTVKWVKGIDN</sequence>
<name>H7EKV2_9SPIR</name>
<dbReference type="EMBL" id="AGRW01000047">
    <property type="protein sequence ID" value="EIC01677.1"/>
    <property type="molecule type" value="Genomic_DNA"/>
</dbReference>
<reference evidence="1 2" key="1">
    <citation type="submission" date="2011-09" db="EMBL/GenBank/DDBJ databases">
        <title>The draft genome of Treponema saccharophilum DSM 2985.</title>
        <authorList>
            <consortium name="US DOE Joint Genome Institute (JGI-PGF)"/>
            <person name="Lucas S."/>
            <person name="Copeland A."/>
            <person name="Lapidus A."/>
            <person name="Glavina del Rio T."/>
            <person name="Dalin E."/>
            <person name="Tice H."/>
            <person name="Bruce D."/>
            <person name="Goodwin L."/>
            <person name="Pitluck S."/>
            <person name="Peters L."/>
            <person name="Kyrpides N."/>
            <person name="Mavromatis K."/>
            <person name="Ivanova N."/>
            <person name="Markowitz V."/>
            <person name="Cheng J.-F."/>
            <person name="Hugenholtz P."/>
            <person name="Woyke T."/>
            <person name="Wu D."/>
            <person name="Gronow S."/>
            <person name="Wellnitz S."/>
            <person name="Brambilla E."/>
            <person name="Klenk H.-P."/>
            <person name="Eisen J.A."/>
        </authorList>
    </citation>
    <scope>NUCLEOTIDE SEQUENCE [LARGE SCALE GENOMIC DNA]</scope>
    <source>
        <strain evidence="1 2">DSM 2985</strain>
    </source>
</reference>
<protein>
    <submittedName>
        <fullName evidence="1">Uncharacterized protein</fullName>
    </submittedName>
</protein>
<comment type="caution">
    <text evidence="1">The sequence shown here is derived from an EMBL/GenBank/DDBJ whole genome shotgun (WGS) entry which is preliminary data.</text>
</comment>
<organism evidence="1 2">
    <name type="scientific">Treponema saccharophilum DSM 2985</name>
    <dbReference type="NCBI Taxonomy" id="907348"/>
    <lineage>
        <taxon>Bacteria</taxon>
        <taxon>Pseudomonadati</taxon>
        <taxon>Spirochaetota</taxon>
        <taxon>Spirochaetia</taxon>
        <taxon>Spirochaetales</taxon>
        <taxon>Treponemataceae</taxon>
        <taxon>Treponema</taxon>
    </lineage>
</organism>
<evidence type="ECO:0000313" key="1">
    <source>
        <dbReference type="EMBL" id="EIC01677.1"/>
    </source>
</evidence>
<keyword evidence="2" id="KW-1185">Reference proteome</keyword>
<accession>H7EKV2</accession>
<dbReference type="Proteomes" id="UP000003571">
    <property type="component" value="Unassembled WGS sequence"/>
</dbReference>
<proteinExistence type="predicted"/>